<sequence>MVCSSSILQIRAFLEVFFLIVVLLVDVCRNRVGLGKNYKLESGQKRLFSFKKY</sequence>
<keyword evidence="1" id="KW-1133">Transmembrane helix</keyword>
<name>J9FRQ6_9ZZZZ</name>
<protein>
    <submittedName>
        <fullName evidence="2">Uncharacterized protein</fullName>
    </submittedName>
</protein>
<accession>J9FRQ6</accession>
<feature type="transmembrane region" description="Helical" evidence="1">
    <location>
        <begin position="6"/>
        <end position="28"/>
    </location>
</feature>
<dbReference type="EMBL" id="AMCI01007651">
    <property type="protein sequence ID" value="EJW92267.1"/>
    <property type="molecule type" value="Genomic_DNA"/>
</dbReference>
<evidence type="ECO:0000313" key="2">
    <source>
        <dbReference type="EMBL" id="EJW92267.1"/>
    </source>
</evidence>
<comment type="caution">
    <text evidence="2">The sequence shown here is derived from an EMBL/GenBank/DDBJ whole genome shotgun (WGS) entry which is preliminary data.</text>
</comment>
<proteinExistence type="predicted"/>
<evidence type="ECO:0000256" key="1">
    <source>
        <dbReference type="SAM" id="Phobius"/>
    </source>
</evidence>
<keyword evidence="1" id="KW-0472">Membrane</keyword>
<organism evidence="2">
    <name type="scientific">gut metagenome</name>
    <dbReference type="NCBI Taxonomy" id="749906"/>
    <lineage>
        <taxon>unclassified sequences</taxon>
        <taxon>metagenomes</taxon>
        <taxon>organismal metagenomes</taxon>
    </lineage>
</organism>
<reference evidence="2" key="1">
    <citation type="journal article" date="2012" name="PLoS ONE">
        <title>Gene sets for utilization of primary and secondary nutrition supplies in the distal gut of endangered iberian lynx.</title>
        <authorList>
            <person name="Alcaide M."/>
            <person name="Messina E."/>
            <person name="Richter M."/>
            <person name="Bargiela R."/>
            <person name="Peplies J."/>
            <person name="Huws S.A."/>
            <person name="Newbold C.J."/>
            <person name="Golyshin P.N."/>
            <person name="Simon M.A."/>
            <person name="Lopez G."/>
            <person name="Yakimov M.M."/>
            <person name="Ferrer M."/>
        </authorList>
    </citation>
    <scope>NUCLEOTIDE SEQUENCE</scope>
</reference>
<keyword evidence="1" id="KW-0812">Transmembrane</keyword>
<gene>
    <name evidence="2" type="ORF">EVA_19626</name>
</gene>
<dbReference type="AlphaFoldDB" id="J9FRQ6"/>